<evidence type="ECO:0000313" key="2">
    <source>
        <dbReference type="Proteomes" id="UP000783390"/>
    </source>
</evidence>
<protein>
    <submittedName>
        <fullName evidence="1">Uncharacterized protein with ParB-like and HNH nuclease domain</fullName>
    </submittedName>
</protein>
<organism evidence="1 2">
    <name type="scientific">Clostridium moniliforme</name>
    <dbReference type="NCBI Taxonomy" id="39489"/>
    <lineage>
        <taxon>Bacteria</taxon>
        <taxon>Bacillati</taxon>
        <taxon>Bacillota</taxon>
        <taxon>Clostridia</taxon>
        <taxon>Eubacteriales</taxon>
        <taxon>Clostridiaceae</taxon>
        <taxon>Clostridium</taxon>
    </lineage>
</organism>
<proteinExistence type="predicted"/>
<comment type="caution">
    <text evidence="1">The sequence shown here is derived from an EMBL/GenBank/DDBJ whole genome shotgun (WGS) entry which is preliminary data.</text>
</comment>
<dbReference type="Proteomes" id="UP000783390">
    <property type="component" value="Unassembled WGS sequence"/>
</dbReference>
<dbReference type="EMBL" id="JAGGJZ010000002">
    <property type="protein sequence ID" value="MBP1889333.1"/>
    <property type="molecule type" value="Genomic_DNA"/>
</dbReference>
<accession>A0ABS4EZA4</accession>
<keyword evidence="2" id="KW-1185">Reference proteome</keyword>
<name>A0ABS4EZA4_9CLOT</name>
<gene>
    <name evidence="1" type="ORF">J2Z53_000914</name>
</gene>
<reference evidence="1 2" key="1">
    <citation type="submission" date="2021-03" db="EMBL/GenBank/DDBJ databases">
        <title>Genomic Encyclopedia of Type Strains, Phase IV (KMG-IV): sequencing the most valuable type-strain genomes for metagenomic binning, comparative biology and taxonomic classification.</title>
        <authorList>
            <person name="Goeker M."/>
        </authorList>
    </citation>
    <scope>NUCLEOTIDE SEQUENCE [LARGE SCALE GENOMIC DNA]</scope>
    <source>
        <strain evidence="1 2">DSM 3984</strain>
    </source>
</reference>
<sequence>MALIQDELKITKLKDLLNMKLVLPSYQRPYSWSVKSANTLFIDTYEAFKDEINEYRLGSVILHKECS</sequence>
<dbReference type="RefSeq" id="WP_234925768.1">
    <property type="nucleotide sequence ID" value="NZ_JAGGJZ010000002.1"/>
</dbReference>
<evidence type="ECO:0000313" key="1">
    <source>
        <dbReference type="EMBL" id="MBP1889333.1"/>
    </source>
</evidence>